<dbReference type="PANTHER" id="PTHR10695:SF46">
    <property type="entry name" value="BIFUNCTIONAL COENZYME A SYNTHASE-RELATED"/>
    <property type="match status" value="1"/>
</dbReference>
<accession>A0A9D1ML95</accession>
<dbReference type="GO" id="GO:0004140">
    <property type="term" value="F:dephospho-CoA kinase activity"/>
    <property type="evidence" value="ECO:0007669"/>
    <property type="project" value="UniProtKB-UniRule"/>
</dbReference>
<dbReference type="CDD" id="cd02022">
    <property type="entry name" value="DPCK"/>
    <property type="match status" value="1"/>
</dbReference>
<reference evidence="5" key="1">
    <citation type="submission" date="2020-10" db="EMBL/GenBank/DDBJ databases">
        <authorList>
            <person name="Gilroy R."/>
        </authorList>
    </citation>
    <scope>NUCLEOTIDE SEQUENCE</scope>
    <source>
        <strain evidence="5">9366</strain>
    </source>
</reference>
<dbReference type="Proteomes" id="UP000824145">
    <property type="component" value="Unassembled WGS sequence"/>
</dbReference>
<dbReference type="EMBL" id="DVNJ01000011">
    <property type="protein sequence ID" value="HIU62593.1"/>
    <property type="molecule type" value="Genomic_DNA"/>
</dbReference>
<dbReference type="SUPFAM" id="SSF52540">
    <property type="entry name" value="P-loop containing nucleoside triphosphate hydrolases"/>
    <property type="match status" value="1"/>
</dbReference>
<name>A0A9D1ML95_9FIRM</name>
<evidence type="ECO:0000313" key="6">
    <source>
        <dbReference type="Proteomes" id="UP000824145"/>
    </source>
</evidence>
<organism evidence="5 6">
    <name type="scientific">Candidatus Caccalectryoclostridium excrementigallinarum</name>
    <dbReference type="NCBI Taxonomy" id="2840710"/>
    <lineage>
        <taxon>Bacteria</taxon>
        <taxon>Bacillati</taxon>
        <taxon>Bacillota</taxon>
        <taxon>Clostridia</taxon>
        <taxon>Christensenellales</taxon>
        <taxon>Christensenellaceae</taxon>
        <taxon>Christensenellaceae incertae sedis</taxon>
        <taxon>Candidatus Caccalectryoclostridium</taxon>
    </lineage>
</organism>
<dbReference type="InterPro" id="IPR027417">
    <property type="entry name" value="P-loop_NTPase"/>
</dbReference>
<evidence type="ECO:0000256" key="1">
    <source>
        <dbReference type="ARBA" id="ARBA00022741"/>
    </source>
</evidence>
<dbReference type="EC" id="2.7.1.24" evidence="3 4"/>
<evidence type="ECO:0000313" key="5">
    <source>
        <dbReference type="EMBL" id="HIU62593.1"/>
    </source>
</evidence>
<feature type="binding site" evidence="3">
    <location>
        <begin position="10"/>
        <end position="15"/>
    </location>
    <ligand>
        <name>ATP</name>
        <dbReference type="ChEBI" id="CHEBI:30616"/>
    </ligand>
</feature>
<gene>
    <name evidence="3 5" type="primary">coaE</name>
    <name evidence="5" type="ORF">IAB07_02350</name>
</gene>
<dbReference type="GO" id="GO:0005524">
    <property type="term" value="F:ATP binding"/>
    <property type="evidence" value="ECO:0007669"/>
    <property type="project" value="UniProtKB-UniRule"/>
</dbReference>
<dbReference type="NCBIfam" id="TIGR00152">
    <property type="entry name" value="dephospho-CoA kinase"/>
    <property type="match status" value="1"/>
</dbReference>
<comment type="similarity">
    <text evidence="3">Belongs to the CoaE family.</text>
</comment>
<keyword evidence="3 5" id="KW-0808">Transferase</keyword>
<comment type="function">
    <text evidence="3">Catalyzes the phosphorylation of the 3'-hydroxyl group of dephosphocoenzyme A to form coenzyme A.</text>
</comment>
<dbReference type="AlphaFoldDB" id="A0A9D1ML95"/>
<comment type="pathway">
    <text evidence="3">Cofactor biosynthesis; coenzyme A biosynthesis; CoA from (R)-pantothenate: step 5/5.</text>
</comment>
<keyword evidence="3 5" id="KW-0418">Kinase</keyword>
<keyword evidence="1 3" id="KW-0547">Nucleotide-binding</keyword>
<dbReference type="GO" id="GO:0005737">
    <property type="term" value="C:cytoplasm"/>
    <property type="evidence" value="ECO:0007669"/>
    <property type="project" value="UniProtKB-SubCell"/>
</dbReference>
<keyword evidence="3" id="KW-0963">Cytoplasm</keyword>
<comment type="subcellular location">
    <subcellularLocation>
        <location evidence="3">Cytoplasm</location>
    </subcellularLocation>
</comment>
<dbReference type="PROSITE" id="PS51219">
    <property type="entry name" value="DPCK"/>
    <property type="match status" value="1"/>
</dbReference>
<dbReference type="InterPro" id="IPR001977">
    <property type="entry name" value="Depp_CoAkinase"/>
</dbReference>
<evidence type="ECO:0000256" key="4">
    <source>
        <dbReference type="NCBIfam" id="TIGR00152"/>
    </source>
</evidence>
<dbReference type="GO" id="GO:0015937">
    <property type="term" value="P:coenzyme A biosynthetic process"/>
    <property type="evidence" value="ECO:0007669"/>
    <property type="project" value="UniProtKB-UniRule"/>
</dbReference>
<dbReference type="Pfam" id="PF01121">
    <property type="entry name" value="CoaE"/>
    <property type="match status" value="1"/>
</dbReference>
<dbReference type="Gene3D" id="3.40.50.300">
    <property type="entry name" value="P-loop containing nucleotide triphosphate hydrolases"/>
    <property type="match status" value="1"/>
</dbReference>
<sequence length="192" mass="21373">MIIAIYGKIGSGKSTVLELLRKKGKRTASCDEIYRNVVVYSPDYIEQIDKNFPGAVKEGEIDLKALAEIVYNDKIKLAKLDSLAHPQIRACLKRILDGFSEAYAEVPLLIESGWKDMFDACVYVRSSREARVERVAERDGKDEESVAKVDATRASDEVLLANADYVIDNDGSLTDLAESVDKMLAFFKESKA</sequence>
<dbReference type="PANTHER" id="PTHR10695">
    <property type="entry name" value="DEPHOSPHO-COA KINASE-RELATED"/>
    <property type="match status" value="1"/>
</dbReference>
<dbReference type="HAMAP" id="MF_00376">
    <property type="entry name" value="Dephospho_CoA_kinase"/>
    <property type="match status" value="1"/>
</dbReference>
<keyword evidence="3" id="KW-0173">Coenzyme A biosynthesis</keyword>
<proteinExistence type="inferred from homology"/>
<comment type="catalytic activity">
    <reaction evidence="3">
        <text>3'-dephospho-CoA + ATP = ADP + CoA + H(+)</text>
        <dbReference type="Rhea" id="RHEA:18245"/>
        <dbReference type="ChEBI" id="CHEBI:15378"/>
        <dbReference type="ChEBI" id="CHEBI:30616"/>
        <dbReference type="ChEBI" id="CHEBI:57287"/>
        <dbReference type="ChEBI" id="CHEBI:57328"/>
        <dbReference type="ChEBI" id="CHEBI:456216"/>
        <dbReference type="EC" id="2.7.1.24"/>
    </reaction>
</comment>
<evidence type="ECO:0000256" key="2">
    <source>
        <dbReference type="ARBA" id="ARBA00022840"/>
    </source>
</evidence>
<reference evidence="5" key="2">
    <citation type="journal article" date="2021" name="PeerJ">
        <title>Extensive microbial diversity within the chicken gut microbiome revealed by metagenomics and culture.</title>
        <authorList>
            <person name="Gilroy R."/>
            <person name="Ravi A."/>
            <person name="Getino M."/>
            <person name="Pursley I."/>
            <person name="Horton D.L."/>
            <person name="Alikhan N.F."/>
            <person name="Baker D."/>
            <person name="Gharbi K."/>
            <person name="Hall N."/>
            <person name="Watson M."/>
            <person name="Adriaenssens E.M."/>
            <person name="Foster-Nyarko E."/>
            <person name="Jarju S."/>
            <person name="Secka A."/>
            <person name="Antonio M."/>
            <person name="Oren A."/>
            <person name="Chaudhuri R.R."/>
            <person name="La Ragione R."/>
            <person name="Hildebrand F."/>
            <person name="Pallen M.J."/>
        </authorList>
    </citation>
    <scope>NUCLEOTIDE SEQUENCE</scope>
    <source>
        <strain evidence="5">9366</strain>
    </source>
</reference>
<evidence type="ECO:0000256" key="3">
    <source>
        <dbReference type="HAMAP-Rule" id="MF_00376"/>
    </source>
</evidence>
<protein>
    <recommendedName>
        <fullName evidence="3 4">Dephospho-CoA kinase</fullName>
        <ecNumber evidence="3 4">2.7.1.24</ecNumber>
    </recommendedName>
    <alternativeName>
        <fullName evidence="3">Dephosphocoenzyme A kinase</fullName>
    </alternativeName>
</protein>
<keyword evidence="2 3" id="KW-0067">ATP-binding</keyword>
<comment type="caution">
    <text evidence="5">The sequence shown here is derived from an EMBL/GenBank/DDBJ whole genome shotgun (WGS) entry which is preliminary data.</text>
</comment>